<keyword evidence="2" id="KW-1185">Reference proteome</keyword>
<accession>A0ACB9WD50</accession>
<proteinExistence type="predicted"/>
<dbReference type="EMBL" id="CM043800">
    <property type="protein sequence ID" value="KAI4810680.1"/>
    <property type="molecule type" value="Genomic_DNA"/>
</dbReference>
<sequence length="134" mass="14719">MPLKIDGLTGSCVKVPYTFSLDSTFDGDLDGFCKAIWTRGSMFRTIVFDSGLTGDQASGNLTGKLLNKECTTIFYNLQPSHSDNYYFRIEFTGLTYHNSTYTGGRRGGSGDVELHGCSSVSHPSPRSDLDPQDR</sequence>
<comment type="caution">
    <text evidence="1">The sequence shown here is derived from an EMBL/GenBank/DDBJ whole genome shotgun (WGS) entry which is preliminary data.</text>
</comment>
<reference evidence="1" key="1">
    <citation type="submission" date="2022-05" db="EMBL/GenBank/DDBJ databases">
        <title>Chromosome-level genome of Chaenocephalus aceratus.</title>
        <authorList>
            <person name="Park H."/>
        </authorList>
    </citation>
    <scope>NUCLEOTIDE SEQUENCE</scope>
    <source>
        <strain evidence="1">KU_202001</strain>
    </source>
</reference>
<dbReference type="Proteomes" id="UP001057452">
    <property type="component" value="Chromosome 16"/>
</dbReference>
<evidence type="ECO:0000313" key="2">
    <source>
        <dbReference type="Proteomes" id="UP001057452"/>
    </source>
</evidence>
<organism evidence="1 2">
    <name type="scientific">Chaenocephalus aceratus</name>
    <name type="common">Blackfin icefish</name>
    <name type="synonym">Chaenichthys aceratus</name>
    <dbReference type="NCBI Taxonomy" id="36190"/>
    <lineage>
        <taxon>Eukaryota</taxon>
        <taxon>Metazoa</taxon>
        <taxon>Chordata</taxon>
        <taxon>Craniata</taxon>
        <taxon>Vertebrata</taxon>
        <taxon>Euteleostomi</taxon>
        <taxon>Actinopterygii</taxon>
        <taxon>Neopterygii</taxon>
        <taxon>Teleostei</taxon>
        <taxon>Neoteleostei</taxon>
        <taxon>Acanthomorphata</taxon>
        <taxon>Eupercaria</taxon>
        <taxon>Perciformes</taxon>
        <taxon>Notothenioidei</taxon>
        <taxon>Channichthyidae</taxon>
        <taxon>Chaenocephalus</taxon>
    </lineage>
</organism>
<protein>
    <submittedName>
        <fullName evidence="1">Uncharacterized protein</fullName>
    </submittedName>
</protein>
<evidence type="ECO:0000313" key="1">
    <source>
        <dbReference type="EMBL" id="KAI4810680.1"/>
    </source>
</evidence>
<gene>
    <name evidence="1" type="ORF">KUCAC02_013617</name>
</gene>
<name>A0ACB9WD50_CHAAC</name>